<reference evidence="7" key="1">
    <citation type="journal article" date="2019" name="Int. J. Syst. Evol. Microbiol.">
        <title>The Global Catalogue of Microorganisms (GCM) 10K type strain sequencing project: providing services to taxonomists for standard genome sequencing and annotation.</title>
        <authorList>
            <consortium name="The Broad Institute Genomics Platform"/>
            <consortium name="The Broad Institute Genome Sequencing Center for Infectious Disease"/>
            <person name="Wu L."/>
            <person name="Ma J."/>
        </authorList>
    </citation>
    <scope>NUCLEOTIDE SEQUENCE [LARGE SCALE GENOMIC DNA]</scope>
    <source>
        <strain evidence="7">CCUG 50353</strain>
    </source>
</reference>
<dbReference type="PANTHER" id="PTHR11472:SF57">
    <property type="entry name" value="ATP-DEPENDENT HELICASE YPVA-RELATED"/>
    <property type="match status" value="1"/>
</dbReference>
<keyword evidence="6" id="KW-0347">Helicase</keyword>
<evidence type="ECO:0000313" key="6">
    <source>
        <dbReference type="EMBL" id="MFC4354612.1"/>
    </source>
</evidence>
<organism evidence="6 7">
    <name type="scientific">Chryseomicrobium palamuruense</name>
    <dbReference type="NCBI Taxonomy" id="682973"/>
    <lineage>
        <taxon>Bacteria</taxon>
        <taxon>Bacillati</taxon>
        <taxon>Bacillota</taxon>
        <taxon>Bacilli</taxon>
        <taxon>Bacillales</taxon>
        <taxon>Caryophanaceae</taxon>
        <taxon>Chryseomicrobium</taxon>
    </lineage>
</organism>
<dbReference type="GO" id="GO:0003678">
    <property type="term" value="F:DNA helicase activity"/>
    <property type="evidence" value="ECO:0007669"/>
    <property type="project" value="UniProtKB-EC"/>
</dbReference>
<dbReference type="InterPro" id="IPR014013">
    <property type="entry name" value="Helic_SF1/SF2_ATP-bd_DinG/Rad3"/>
</dbReference>
<dbReference type="RefSeq" id="WP_378140884.1">
    <property type="nucleotide sequence ID" value="NZ_JBHSEF010000011.1"/>
</dbReference>
<keyword evidence="7" id="KW-1185">Reference proteome</keyword>
<keyword evidence="3" id="KW-0067">ATP-binding</keyword>
<dbReference type="Gene3D" id="3.40.50.300">
    <property type="entry name" value="P-loop containing nucleotide triphosphate hydrolases"/>
    <property type="match status" value="2"/>
</dbReference>
<evidence type="ECO:0000256" key="2">
    <source>
        <dbReference type="ARBA" id="ARBA00022801"/>
    </source>
</evidence>
<dbReference type="Pfam" id="PF13307">
    <property type="entry name" value="Helicase_C_2"/>
    <property type="match status" value="1"/>
</dbReference>
<keyword evidence="1" id="KW-0547">Nucleotide-binding</keyword>
<evidence type="ECO:0000256" key="3">
    <source>
        <dbReference type="ARBA" id="ARBA00022840"/>
    </source>
</evidence>
<dbReference type="InterPro" id="IPR027417">
    <property type="entry name" value="P-loop_NTPase"/>
</dbReference>
<dbReference type="SUPFAM" id="SSF52540">
    <property type="entry name" value="P-loop containing nucleoside triphosphate hydrolases"/>
    <property type="match status" value="1"/>
</dbReference>
<gene>
    <name evidence="6" type="ORF">ACFO0S_05895</name>
</gene>
<sequence>MRKNIPFELSKDQSFYQSLSTWLGDIFYDVLPENGYEIRDEQVYMAFQIEKALQSKSVLFAEAGVGTGKTMAYLLPSVAYARYTGKPVIIACSDEALIEQLIKPEGDISRLSELLGLSIDVRLAKSREEYLCLQRLDEQRRGFDVPDFVDEIDDRLPEFVFEGSSLQSVHPYGDRKEFNFLTDDEWKLVNYHPVQQCSICEVKNQCGQTISRQFYRQATDLVICSHEFLMEHLWTAESRKRQEQLPLLPEASAIVLDEGHLVEFAAQEAFTLKVQSESLIALLDKARVEGLRPKTLHYLDVLEEAHLSFFERLRESIDNPLEEKMTIVRNPSLNGAAALLIETADQLLEEFVFESEMYSIDSYDMKLMEEYLEEYVAAFRLFTEDNEAIDWVEEVDGIETLAIMPELVDEQLAERLFTGKLPIIFSSATLSVDGTFDYLAGNLGVAEYQSLQVASPFEYEKVMKINVHSPFDKNDAVMELLQQKIPTLLLFSTKESFEQFKFMYETEEILFEGSQEMSSLIEQYKSRPSVLASYSLWEGLDLPLDLLTRVVLYDLPFPPNDPIFRAKRAASFHPFEEVDLPFMKMRMKQGVGRLIRTEEDFGTIEVLITEHEKQFMTLIEPELPVKPMYK</sequence>
<evidence type="ECO:0000313" key="7">
    <source>
        <dbReference type="Proteomes" id="UP001595733"/>
    </source>
</evidence>
<evidence type="ECO:0000256" key="4">
    <source>
        <dbReference type="ARBA" id="ARBA00038058"/>
    </source>
</evidence>
<comment type="caution">
    <text evidence="6">The sequence shown here is derived from an EMBL/GenBank/DDBJ whole genome shotgun (WGS) entry which is preliminary data.</text>
</comment>
<feature type="domain" description="Helicase ATP-binding" evidence="5">
    <location>
        <begin position="28"/>
        <end position="303"/>
    </location>
</feature>
<dbReference type="InterPro" id="IPR045028">
    <property type="entry name" value="DinG/Rad3-like"/>
</dbReference>
<dbReference type="PANTHER" id="PTHR11472">
    <property type="entry name" value="DNA REPAIR DEAD HELICASE RAD3/XP-D SUBFAMILY MEMBER"/>
    <property type="match status" value="1"/>
</dbReference>
<name>A0ABV8UUX1_9BACL</name>
<dbReference type="Proteomes" id="UP001595733">
    <property type="component" value="Unassembled WGS sequence"/>
</dbReference>
<accession>A0ABV8UUX1</accession>
<dbReference type="GO" id="GO:0016787">
    <property type="term" value="F:hydrolase activity"/>
    <property type="evidence" value="ECO:0007669"/>
    <property type="project" value="UniProtKB-KW"/>
</dbReference>
<dbReference type="PROSITE" id="PS51193">
    <property type="entry name" value="HELICASE_ATP_BIND_2"/>
    <property type="match status" value="1"/>
</dbReference>
<evidence type="ECO:0000256" key="1">
    <source>
        <dbReference type="ARBA" id="ARBA00022741"/>
    </source>
</evidence>
<proteinExistence type="inferred from homology"/>
<dbReference type="EC" id="3.6.4.12" evidence="6"/>
<keyword evidence="2 6" id="KW-0378">Hydrolase</keyword>
<evidence type="ECO:0000259" key="5">
    <source>
        <dbReference type="PROSITE" id="PS51193"/>
    </source>
</evidence>
<comment type="similarity">
    <text evidence="4">Belongs to the helicase family. DinG subfamily.</text>
</comment>
<dbReference type="InterPro" id="IPR006555">
    <property type="entry name" value="ATP-dep_Helicase_C"/>
</dbReference>
<protein>
    <submittedName>
        <fullName evidence="6">ATP-dependent DNA helicase</fullName>
        <ecNumber evidence="6">3.6.4.12</ecNumber>
    </submittedName>
</protein>
<dbReference type="SMART" id="SM00491">
    <property type="entry name" value="HELICc2"/>
    <property type="match status" value="1"/>
</dbReference>
<dbReference type="EMBL" id="JBHSEF010000011">
    <property type="protein sequence ID" value="MFC4354612.1"/>
    <property type="molecule type" value="Genomic_DNA"/>
</dbReference>